<dbReference type="GO" id="GO:0016491">
    <property type="term" value="F:oxidoreductase activity"/>
    <property type="evidence" value="ECO:0007669"/>
    <property type="project" value="UniProtKB-KW"/>
</dbReference>
<evidence type="ECO:0000313" key="7">
    <source>
        <dbReference type="Proteomes" id="UP000827724"/>
    </source>
</evidence>
<organism evidence="6 7">
    <name type="scientific">Trichoderma cornu-damae</name>
    <dbReference type="NCBI Taxonomy" id="654480"/>
    <lineage>
        <taxon>Eukaryota</taxon>
        <taxon>Fungi</taxon>
        <taxon>Dikarya</taxon>
        <taxon>Ascomycota</taxon>
        <taxon>Pezizomycotina</taxon>
        <taxon>Sordariomycetes</taxon>
        <taxon>Hypocreomycetidae</taxon>
        <taxon>Hypocreales</taxon>
        <taxon>Hypocreaceae</taxon>
        <taxon>Trichoderma</taxon>
    </lineage>
</organism>
<dbReference type="SUPFAM" id="SSF51430">
    <property type="entry name" value="NAD(P)-linked oxidoreductase"/>
    <property type="match status" value="1"/>
</dbReference>
<name>A0A9P8TSZ7_9HYPO</name>
<comment type="pathway">
    <text evidence="1">Secondary metabolite biosynthesis.</text>
</comment>
<comment type="similarity">
    <text evidence="2">Belongs to the aldo/keto reductase family.</text>
</comment>
<dbReference type="Proteomes" id="UP000827724">
    <property type="component" value="Unassembled WGS sequence"/>
</dbReference>
<dbReference type="GO" id="GO:0005829">
    <property type="term" value="C:cytosol"/>
    <property type="evidence" value="ECO:0007669"/>
    <property type="project" value="UniProtKB-ARBA"/>
</dbReference>
<keyword evidence="7" id="KW-1185">Reference proteome</keyword>
<accession>A0A9P8TSZ7</accession>
<reference evidence="6" key="1">
    <citation type="submission" date="2021-08" db="EMBL/GenBank/DDBJ databases">
        <title>Chromosome-Level Trichoderma cornu-damae using Hi-C Data.</title>
        <authorList>
            <person name="Kim C.S."/>
        </authorList>
    </citation>
    <scope>NUCLEOTIDE SEQUENCE</scope>
    <source>
        <strain evidence="6">KA19-0412C</strain>
    </source>
</reference>
<sequence length="372" mass="42091">MTVTKSLVRLSEVPEVLRKSISLTKASYRRVGNSGLRVSNPILGGAHLGSSHWLPWVLEEDKALEILKGAYSRGINTWDTANSYSNGESERLMGKALRKFDIPRRKVVIMTKCYRVVCDSEHFDPGASTHMHHDLADSSKDYVNQWGLSRSAIHTAVEASLERLGSTYIDVLQIHRFDNTVPPEETMSTLHDLVRSGRVRYIGASSMWAHQFAILQHVAEKNGWTKFISMQGQYNLLYREEEREMNKYCNLTGVGIIPWAPLSGGRLARRATQEANTLRSSINKGGSIYESGDDHDSEQILLRVEEIADKRGWPMSHVSLAWLNRRVTAPVIGFSSVERMDEILGALGKELTREEELYLEELYRPRPIQGHT</sequence>
<feature type="domain" description="NADP-dependent oxidoreductase" evidence="5">
    <location>
        <begin position="42"/>
        <end position="362"/>
    </location>
</feature>
<dbReference type="InterPro" id="IPR050523">
    <property type="entry name" value="AKR_Detox_Biosynth"/>
</dbReference>
<dbReference type="CDD" id="cd19079">
    <property type="entry name" value="AKR_EcYajO-like"/>
    <property type="match status" value="1"/>
</dbReference>
<dbReference type="PANTHER" id="PTHR43364">
    <property type="entry name" value="NADH-SPECIFIC METHYLGLYOXAL REDUCTASE-RELATED"/>
    <property type="match status" value="1"/>
</dbReference>
<gene>
    <name evidence="6" type="ORF">Trco_007320</name>
</gene>
<evidence type="ECO:0000259" key="5">
    <source>
        <dbReference type="Pfam" id="PF00248"/>
    </source>
</evidence>
<dbReference type="InterPro" id="IPR036812">
    <property type="entry name" value="NAD(P)_OxRdtase_dom_sf"/>
</dbReference>
<keyword evidence="3" id="KW-0521">NADP</keyword>
<dbReference type="Pfam" id="PF00248">
    <property type="entry name" value="Aldo_ket_red"/>
    <property type="match status" value="1"/>
</dbReference>
<evidence type="ECO:0000313" key="6">
    <source>
        <dbReference type="EMBL" id="KAH6603874.1"/>
    </source>
</evidence>
<dbReference type="Gene3D" id="3.20.20.100">
    <property type="entry name" value="NADP-dependent oxidoreductase domain"/>
    <property type="match status" value="1"/>
</dbReference>
<dbReference type="OrthoDB" id="1720422at2759"/>
<dbReference type="PANTHER" id="PTHR43364:SF9">
    <property type="entry name" value="OXIDOREDUCTASE"/>
    <property type="match status" value="1"/>
</dbReference>
<dbReference type="AlphaFoldDB" id="A0A9P8TSZ7"/>
<proteinExistence type="inferred from homology"/>
<evidence type="ECO:0000256" key="3">
    <source>
        <dbReference type="ARBA" id="ARBA00022857"/>
    </source>
</evidence>
<comment type="caution">
    <text evidence="6">The sequence shown here is derived from an EMBL/GenBank/DDBJ whole genome shotgun (WGS) entry which is preliminary data.</text>
</comment>
<evidence type="ECO:0000256" key="4">
    <source>
        <dbReference type="ARBA" id="ARBA00023002"/>
    </source>
</evidence>
<keyword evidence="4" id="KW-0560">Oxidoreductase</keyword>
<dbReference type="FunFam" id="3.20.20.100:FF:000004">
    <property type="entry name" value="Oxidoreductase, aldo/keto reductase"/>
    <property type="match status" value="1"/>
</dbReference>
<evidence type="ECO:0000256" key="1">
    <source>
        <dbReference type="ARBA" id="ARBA00005179"/>
    </source>
</evidence>
<evidence type="ECO:0000256" key="2">
    <source>
        <dbReference type="ARBA" id="ARBA00007905"/>
    </source>
</evidence>
<protein>
    <recommendedName>
        <fullName evidence="5">NADP-dependent oxidoreductase domain-containing protein</fullName>
    </recommendedName>
</protein>
<dbReference type="EMBL" id="JAIWOZ010000006">
    <property type="protein sequence ID" value="KAH6603874.1"/>
    <property type="molecule type" value="Genomic_DNA"/>
</dbReference>
<dbReference type="InterPro" id="IPR023210">
    <property type="entry name" value="NADP_OxRdtase_dom"/>
</dbReference>